<name>A0A7W9B1V3_9HYPH</name>
<gene>
    <name evidence="1" type="ORF">FHS76_004201</name>
</gene>
<evidence type="ECO:0000313" key="1">
    <source>
        <dbReference type="EMBL" id="MBB5704284.1"/>
    </source>
</evidence>
<evidence type="ECO:0000313" key="2">
    <source>
        <dbReference type="Proteomes" id="UP000555546"/>
    </source>
</evidence>
<accession>A0A7W9B1V3</accession>
<organism evidence="1 2">
    <name type="scientific">Brucella daejeonensis</name>
    <dbReference type="NCBI Taxonomy" id="659015"/>
    <lineage>
        <taxon>Bacteria</taxon>
        <taxon>Pseudomonadati</taxon>
        <taxon>Pseudomonadota</taxon>
        <taxon>Alphaproteobacteria</taxon>
        <taxon>Hyphomicrobiales</taxon>
        <taxon>Brucellaceae</taxon>
        <taxon>Brucella/Ochrobactrum group</taxon>
        <taxon>Brucella</taxon>
    </lineage>
</organism>
<keyword evidence="2" id="KW-1185">Reference proteome</keyword>
<dbReference type="EMBL" id="JACIJG010000027">
    <property type="protein sequence ID" value="MBB5704284.1"/>
    <property type="molecule type" value="Genomic_DNA"/>
</dbReference>
<sequence>MQDRRRRNRKAVRAGYLKRPVDGSLRLALIHAATDEAKPDRLQNVVNLPLRCQKACEDDEAPGIRALFKRPKLTNAETEIMLTGWPHK</sequence>
<protein>
    <submittedName>
        <fullName evidence="1">Uncharacterized protein</fullName>
    </submittedName>
</protein>
<reference evidence="1 2" key="1">
    <citation type="submission" date="2020-08" db="EMBL/GenBank/DDBJ databases">
        <title>Genomic Encyclopedia of Type Strains, Phase IV (KMG-IV): sequencing the most valuable type-strain genomes for metagenomic binning, comparative biology and taxonomic classification.</title>
        <authorList>
            <person name="Goeker M."/>
        </authorList>
    </citation>
    <scope>NUCLEOTIDE SEQUENCE [LARGE SCALE GENOMIC DNA]</scope>
    <source>
        <strain evidence="1 2">DSM 26944</strain>
    </source>
</reference>
<dbReference type="Proteomes" id="UP000555546">
    <property type="component" value="Unassembled WGS sequence"/>
</dbReference>
<proteinExistence type="predicted"/>
<dbReference type="AlphaFoldDB" id="A0A7W9B1V3"/>
<comment type="caution">
    <text evidence="1">The sequence shown here is derived from an EMBL/GenBank/DDBJ whole genome shotgun (WGS) entry which is preliminary data.</text>
</comment>